<feature type="region of interest" description="Disordered" evidence="1">
    <location>
        <begin position="356"/>
        <end position="702"/>
    </location>
</feature>
<feature type="compositionally biased region" description="Basic and acidic residues" evidence="1">
    <location>
        <begin position="570"/>
        <end position="580"/>
    </location>
</feature>
<feature type="compositionally biased region" description="Basic and acidic residues" evidence="1">
    <location>
        <begin position="610"/>
        <end position="623"/>
    </location>
</feature>
<evidence type="ECO:0000313" key="4">
    <source>
        <dbReference type="Proteomes" id="UP000319663"/>
    </source>
</evidence>
<organism evidence="3 4">
    <name type="scientific">Monascus purpureus</name>
    <name type="common">Red mold</name>
    <name type="synonym">Monascus anka</name>
    <dbReference type="NCBI Taxonomy" id="5098"/>
    <lineage>
        <taxon>Eukaryota</taxon>
        <taxon>Fungi</taxon>
        <taxon>Dikarya</taxon>
        <taxon>Ascomycota</taxon>
        <taxon>Pezizomycotina</taxon>
        <taxon>Eurotiomycetes</taxon>
        <taxon>Eurotiomycetidae</taxon>
        <taxon>Eurotiales</taxon>
        <taxon>Aspergillaceae</taxon>
        <taxon>Monascus</taxon>
    </lineage>
</organism>
<dbReference type="PANTHER" id="PTHR15629">
    <property type="entry name" value="SH3YL1 PROTEIN"/>
    <property type="match status" value="1"/>
</dbReference>
<keyword evidence="4" id="KW-1185">Reference proteome</keyword>
<dbReference type="AlphaFoldDB" id="A0A507QSS9"/>
<reference evidence="3 4" key="1">
    <citation type="submission" date="2019-06" db="EMBL/GenBank/DDBJ databases">
        <title>Wine fermentation using esterase from Monascus purpureus.</title>
        <authorList>
            <person name="Geng C."/>
            <person name="Zhang Y."/>
        </authorList>
    </citation>
    <scope>NUCLEOTIDE SEQUENCE [LARGE SCALE GENOMIC DNA]</scope>
    <source>
        <strain evidence="3">HQ1</strain>
    </source>
</reference>
<feature type="compositionally biased region" description="Polar residues" evidence="1">
    <location>
        <begin position="464"/>
        <end position="478"/>
    </location>
</feature>
<sequence>MPPQREPTRWEKTLSFGKKSYSFGKKGFDKAWDAMDKLGGPVNRLSNKVGCEAFWPMTLDKESDKAARILRSFCKDGFYGNVEDRKYGNEEGPKGKQRVLKKIPTEVIKNAKGLCIFTTMRTGLWVSGSGGSGVLLARIPETGEWSPPSGILLHTAGIGFLAGVDIYDCVIVINNYEALKAFKLFRCTLGGEISAAAGPVGVGGVLDTEVHKRQQPIWTYMKSRGLYAGAQVDGTVIVERVDENERFYNGRYSVDEILAGKIRHPPFEVRPLLQTVKAAQGDSDVDVNAIPSPGQTPGDMQVLPPGSATFGIPAVDDPDPYGVKALEAEGFFIREAGSKERPSQDAFEFKPAVSSSVYGSSRNSWRGSVTSHVSHTSTDRGVQTDEKSIAAVTSSAKGSPRSILEASPLNKADGNLEAISSGKGHDQKSNDEDNDEFYDVEVHDASSTAVSTHNAEETSVHVEPQTTAPESGSQSPTFTRAKLVTIPKRGPPPPLPPRNPQRPASASMASQPTSPVSPASPASPLLETSEPLALDSKLSEEDHRASMDGFTEVSLTNNAAKTDAIAEDTPAVHEEPHVAHDTLSTSSEKEEVEVAQGEPHVEPARLSIASEKKEVEVAHEEPHVAPTRLSVSSEKKEEVEVAQEEAHSTARLSVSSEKEELHTVQPIPHAPESSESSEQEKEVKPDDHEELAKGHSETAVAI</sequence>
<comment type="caution">
    <text evidence="3">The sequence shown here is derived from an EMBL/GenBank/DDBJ whole genome shotgun (WGS) entry which is preliminary data.</text>
</comment>
<evidence type="ECO:0000313" key="3">
    <source>
        <dbReference type="EMBL" id="TQB70285.1"/>
    </source>
</evidence>
<dbReference type="Pfam" id="PF04366">
    <property type="entry name" value="Ysc84"/>
    <property type="match status" value="1"/>
</dbReference>
<feature type="compositionally biased region" description="Basic and acidic residues" evidence="1">
    <location>
        <begin position="633"/>
        <end position="648"/>
    </location>
</feature>
<dbReference type="Proteomes" id="UP000319663">
    <property type="component" value="Unassembled WGS sequence"/>
</dbReference>
<accession>A0A507QSS9</accession>
<dbReference type="OrthoDB" id="443981at2759"/>
<dbReference type="InterPro" id="IPR051702">
    <property type="entry name" value="SH3_domain_YSC84-like"/>
</dbReference>
<proteinExistence type="predicted"/>
<dbReference type="InterPro" id="IPR007461">
    <property type="entry name" value="Ysc84_actin-binding"/>
</dbReference>
<dbReference type="PANTHER" id="PTHR15629:SF8">
    <property type="entry name" value="DUF500 DOMAIN PROTEIN (AFU_ORTHOLOGUE AFUA_5G07310)"/>
    <property type="match status" value="1"/>
</dbReference>
<dbReference type="GO" id="GO:0035091">
    <property type="term" value="F:phosphatidylinositol binding"/>
    <property type="evidence" value="ECO:0007669"/>
    <property type="project" value="TreeGrafter"/>
</dbReference>
<feature type="compositionally biased region" description="Pro residues" evidence="1">
    <location>
        <begin position="489"/>
        <end position="500"/>
    </location>
</feature>
<evidence type="ECO:0000256" key="1">
    <source>
        <dbReference type="SAM" id="MobiDB-lite"/>
    </source>
</evidence>
<name>A0A507QSS9_MONPU</name>
<dbReference type="STRING" id="5098.A0A507QSS9"/>
<dbReference type="EMBL" id="VIFY01000114">
    <property type="protein sequence ID" value="TQB70285.1"/>
    <property type="molecule type" value="Genomic_DNA"/>
</dbReference>
<evidence type="ECO:0000259" key="2">
    <source>
        <dbReference type="Pfam" id="PF04366"/>
    </source>
</evidence>
<feature type="compositionally biased region" description="Low complexity" evidence="1">
    <location>
        <begin position="509"/>
        <end position="524"/>
    </location>
</feature>
<dbReference type="CDD" id="cd11524">
    <property type="entry name" value="SYLF"/>
    <property type="match status" value="1"/>
</dbReference>
<feature type="compositionally biased region" description="Low complexity" evidence="1">
    <location>
        <begin position="356"/>
        <end position="376"/>
    </location>
</feature>
<feature type="domain" description="Ysc84 actin-binding" evidence="2">
    <location>
        <begin position="154"/>
        <end position="279"/>
    </location>
</feature>
<protein>
    <recommendedName>
        <fullName evidence="2">Ysc84 actin-binding domain-containing protein</fullName>
    </recommendedName>
</protein>
<feature type="compositionally biased region" description="Basic and acidic residues" evidence="1">
    <location>
        <begin position="678"/>
        <end position="696"/>
    </location>
</feature>
<gene>
    <name evidence="3" type="ORF">MPDQ_000694</name>
</gene>
<feature type="compositionally biased region" description="Basic and acidic residues" evidence="1">
    <location>
        <begin position="537"/>
        <end position="546"/>
    </location>
</feature>